<dbReference type="PROSITE" id="PS51781">
    <property type="entry name" value="SH3B"/>
    <property type="match status" value="1"/>
</dbReference>
<accession>A0A0G0GIX6</accession>
<dbReference type="Proteomes" id="UP000034917">
    <property type="component" value="Unassembled WGS sequence"/>
</dbReference>
<proteinExistence type="predicted"/>
<dbReference type="Gene3D" id="2.30.30.40">
    <property type="entry name" value="SH3 Domains"/>
    <property type="match status" value="1"/>
</dbReference>
<dbReference type="AlphaFoldDB" id="A0A0G0GIX6"/>
<sequence>MKIKVKQLVLFLSLVYLVLFGATYSINAAVQYQKCYKEDNCTVGEFLYDDSYVPIATASCVLTSRFPDSSIFLNSVDMDSASDGWYSYSFTATGSAGLYRSQICCTAGTDYLCLDKTFEVEASSSALTKQDVADAVWDESRSAHTQLGSFGEALQNIVPSTSDIASAVWGYSGRTLNNFGSLPSDVWNYSTKTLSSFGSLVSSIWSNNERTLTSSGVDTSLLAKKTDVDDLKKEVAYSQSLLEKTVNKPVIKNFLEEEQNVDLESKLNQSQLLLTELLADSYSVDSKLGMLDLKWKEFDEKKLTLVLKEINKSNSSISDSTKKIKELWNLALADSLNSQVESLRSRTAVIESDLKVEGKSKIVKEDLLSLGESLNSFIETLGTASDKDGKETLYGKINEVKTLANTFDLYLSDVDKLLINWRKIELSEMQKKTDVIASDLAKINKLPRSMIVISSRPEDSLSKKLKNRLLSIKGTIEANKKLLAKITDKPFSSSWLEEGSVVFKTLLTNPSTRISQSVPLKYYLPAETKKEDIIEVDDGLEVNYDVEKRQLYVEGEFTLAPSESKVVSVRVQDIWSISEEIIESLRQQAEELVKPLEKTSYFGQGVTIKSNINVSLDKILNNQKSAMTPENKIKNYFEAQIELKGIKDQIKNLQDLVTQSGSFSSMTGFVGGAQAVSVWGLIIVMVAGFVFLVIYMKILRGSGSTGSKPVFKAVDSIGREQMIKFAVIFFILGSTISFLASFVVLKVLSIRQPSVNYVSVKTEQLQRLDEAKIVSPIPNETVLGTETKPKQENKYVIVTDLSGSYLRIRKTPNGEVIGKAYSGEKYPILKEKDGWTQIELQDSTGWVSSEFVLQRQ</sequence>
<reference evidence="3 4" key="1">
    <citation type="journal article" date="2015" name="Nature">
        <title>rRNA introns, odd ribosomes, and small enigmatic genomes across a large radiation of phyla.</title>
        <authorList>
            <person name="Brown C.T."/>
            <person name="Hug L.A."/>
            <person name="Thomas B.C."/>
            <person name="Sharon I."/>
            <person name="Castelle C.J."/>
            <person name="Singh A."/>
            <person name="Wilkins M.J."/>
            <person name="Williams K.H."/>
            <person name="Banfield J.F."/>
        </authorList>
    </citation>
    <scope>NUCLEOTIDE SEQUENCE [LARGE SCALE GENOMIC DNA]</scope>
</reference>
<dbReference type="EMBL" id="LBSV01000004">
    <property type="protein sequence ID" value="KKQ26065.1"/>
    <property type="molecule type" value="Genomic_DNA"/>
</dbReference>
<organism evidence="3 4">
    <name type="scientific">Candidatus Roizmanbacteria bacterium GW2011_GWC2_37_13</name>
    <dbReference type="NCBI Taxonomy" id="1618486"/>
    <lineage>
        <taxon>Bacteria</taxon>
        <taxon>Candidatus Roizmaniibacteriota</taxon>
    </lineage>
</organism>
<keyword evidence="1" id="KW-0812">Transmembrane</keyword>
<keyword evidence="1" id="KW-0472">Membrane</keyword>
<evidence type="ECO:0000313" key="3">
    <source>
        <dbReference type="EMBL" id="KKQ26065.1"/>
    </source>
</evidence>
<feature type="domain" description="SH3b" evidence="2">
    <location>
        <begin position="791"/>
        <end position="856"/>
    </location>
</feature>
<feature type="transmembrane region" description="Helical" evidence="1">
    <location>
        <begin position="725"/>
        <end position="745"/>
    </location>
</feature>
<name>A0A0G0GIX6_9BACT</name>
<keyword evidence="1" id="KW-1133">Transmembrane helix</keyword>
<dbReference type="Pfam" id="PF08239">
    <property type="entry name" value="SH3_3"/>
    <property type="match status" value="1"/>
</dbReference>
<evidence type="ECO:0000313" key="4">
    <source>
        <dbReference type="Proteomes" id="UP000034917"/>
    </source>
</evidence>
<dbReference type="InterPro" id="IPR003646">
    <property type="entry name" value="SH3-like_bac-type"/>
</dbReference>
<feature type="transmembrane region" description="Helical" evidence="1">
    <location>
        <begin position="676"/>
        <end position="695"/>
    </location>
</feature>
<comment type="caution">
    <text evidence="3">The sequence shown here is derived from an EMBL/GenBank/DDBJ whole genome shotgun (WGS) entry which is preliminary data.</text>
</comment>
<protein>
    <recommendedName>
        <fullName evidence="2">SH3b domain-containing protein</fullName>
    </recommendedName>
</protein>
<evidence type="ECO:0000259" key="2">
    <source>
        <dbReference type="PROSITE" id="PS51781"/>
    </source>
</evidence>
<evidence type="ECO:0000256" key="1">
    <source>
        <dbReference type="SAM" id="Phobius"/>
    </source>
</evidence>
<gene>
    <name evidence="3" type="ORF">US40_C0004G0100</name>
</gene>